<organism evidence="1 2">
    <name type="scientific">Methanoplanus limicola DSM 2279</name>
    <dbReference type="NCBI Taxonomy" id="937775"/>
    <lineage>
        <taxon>Archaea</taxon>
        <taxon>Methanobacteriati</taxon>
        <taxon>Methanobacteriota</taxon>
        <taxon>Stenosarchaea group</taxon>
        <taxon>Methanomicrobia</taxon>
        <taxon>Methanomicrobiales</taxon>
        <taxon>Methanomicrobiaceae</taxon>
        <taxon>Methanoplanus</taxon>
    </lineage>
</organism>
<dbReference type="RefSeq" id="WP_004076089.1">
    <property type="nucleotide sequence ID" value="NZ_CM001436.1"/>
</dbReference>
<dbReference type="InParanoid" id="H1Z0I3"/>
<dbReference type="EMBL" id="CM001436">
    <property type="protein sequence ID" value="EHQ34450.1"/>
    <property type="molecule type" value="Genomic_DNA"/>
</dbReference>
<proteinExistence type="predicted"/>
<protein>
    <submittedName>
        <fullName evidence="1">Uncharacterized protein</fullName>
    </submittedName>
</protein>
<evidence type="ECO:0000313" key="1">
    <source>
        <dbReference type="EMBL" id="EHQ34450.1"/>
    </source>
</evidence>
<keyword evidence="2" id="KW-1185">Reference proteome</keyword>
<evidence type="ECO:0000313" key="2">
    <source>
        <dbReference type="Proteomes" id="UP000005741"/>
    </source>
</evidence>
<gene>
    <name evidence="1" type="ORF">Metlim_0309</name>
</gene>
<dbReference type="Proteomes" id="UP000005741">
    <property type="component" value="Chromosome"/>
</dbReference>
<name>H1Z0I3_9EURY</name>
<reference evidence="1 2" key="1">
    <citation type="submission" date="2011-10" db="EMBL/GenBank/DDBJ databases">
        <title>The Improved High-Quality Draft genome of Methanoplanus limicola DSM 2279.</title>
        <authorList>
            <consortium name="US DOE Joint Genome Institute (JGI-PGF)"/>
            <person name="Lucas S."/>
            <person name="Copeland A."/>
            <person name="Lapidus A."/>
            <person name="Glavina del Rio T."/>
            <person name="Dalin E."/>
            <person name="Tice H."/>
            <person name="Bruce D."/>
            <person name="Goodwin L."/>
            <person name="Pitluck S."/>
            <person name="Peters L."/>
            <person name="Mikhailova N."/>
            <person name="Lu M."/>
            <person name="Kyrpides N."/>
            <person name="Mavromatis K."/>
            <person name="Ivanova N."/>
            <person name="Markowitz V."/>
            <person name="Cheng J.-F."/>
            <person name="Hugenholtz P."/>
            <person name="Woyke T."/>
            <person name="Wu D."/>
            <person name="Wirth R."/>
            <person name="Brambilla E.-M."/>
            <person name="Klenk H.-P."/>
            <person name="Eisen J.A."/>
        </authorList>
    </citation>
    <scope>NUCLEOTIDE SEQUENCE [LARGE SCALE GENOMIC DNA]</scope>
    <source>
        <strain evidence="1 2">DSM 2279</strain>
    </source>
</reference>
<dbReference type="Pfam" id="PF26477">
    <property type="entry name" value="DUF8150"/>
    <property type="match status" value="1"/>
</dbReference>
<dbReference type="AlphaFoldDB" id="H1Z0I3"/>
<dbReference type="HOGENOM" id="CLU_191147_0_0_2"/>
<accession>H1Z0I3</accession>
<sequence length="86" mass="10320">MELKFDREKNRQERLKSVREYAEWVRSVPNEVWSSQQAVIINSFMQNAANYALTPEKYLEMKSKSSAEREEKIRQLSKKKLVLNRK</sequence>
<dbReference type="InterPro" id="IPR058463">
    <property type="entry name" value="DUF8150"/>
</dbReference>